<proteinExistence type="inferred from homology"/>
<dbReference type="FunFam" id="3.40.640.10:FF:000021">
    <property type="entry name" value="Glutamate-1-semialdehyde 2,1-aminomutase"/>
    <property type="match status" value="1"/>
</dbReference>
<dbReference type="GO" id="GO:0008483">
    <property type="term" value="F:transaminase activity"/>
    <property type="evidence" value="ECO:0007669"/>
    <property type="project" value="InterPro"/>
</dbReference>
<comment type="cofactor">
    <cofactor evidence="1">
        <name>pyridoxal 5'-phosphate</name>
        <dbReference type="ChEBI" id="CHEBI:597326"/>
    </cofactor>
</comment>
<evidence type="ECO:0000256" key="1">
    <source>
        <dbReference type="ARBA" id="ARBA00001933"/>
    </source>
</evidence>
<dbReference type="Pfam" id="PF00202">
    <property type="entry name" value="Aminotran_3"/>
    <property type="match status" value="1"/>
</dbReference>
<accession>A0A381SGX3</accession>
<dbReference type="AlphaFoldDB" id="A0A381SGX3"/>
<dbReference type="Gene3D" id="3.40.640.10">
    <property type="entry name" value="Type I PLP-dependent aspartate aminotransferase-like (Major domain)"/>
    <property type="match status" value="1"/>
</dbReference>
<evidence type="ECO:0000313" key="8">
    <source>
        <dbReference type="EMBL" id="SVA02714.1"/>
    </source>
</evidence>
<evidence type="ECO:0000256" key="7">
    <source>
        <dbReference type="ARBA" id="ARBA00023244"/>
    </source>
</evidence>
<dbReference type="GO" id="GO:0042286">
    <property type="term" value="F:glutamate-1-semialdehyde 2,1-aminomutase activity"/>
    <property type="evidence" value="ECO:0007669"/>
    <property type="project" value="UniProtKB-EC"/>
</dbReference>
<dbReference type="EMBL" id="UINC01003032">
    <property type="protein sequence ID" value="SVA02714.1"/>
    <property type="molecule type" value="Genomic_DNA"/>
</dbReference>
<protein>
    <recommendedName>
        <fullName evidence="4">glutamate-1-semialdehyde 2,1-aminomutase</fullName>
        <ecNumber evidence="4">5.4.3.8</ecNumber>
    </recommendedName>
</protein>
<comment type="similarity">
    <text evidence="3">Belongs to the class-III pyridoxal-phosphate-dependent aminotransferase family. HemL subfamily.</text>
</comment>
<dbReference type="GO" id="GO:0030170">
    <property type="term" value="F:pyridoxal phosphate binding"/>
    <property type="evidence" value="ECO:0007669"/>
    <property type="project" value="InterPro"/>
</dbReference>
<keyword evidence="6" id="KW-0413">Isomerase</keyword>
<name>A0A381SGX3_9ZZZZ</name>
<evidence type="ECO:0000256" key="4">
    <source>
        <dbReference type="ARBA" id="ARBA00012143"/>
    </source>
</evidence>
<dbReference type="InterPro" id="IPR005814">
    <property type="entry name" value="Aminotrans_3"/>
</dbReference>
<dbReference type="EC" id="5.4.3.8" evidence="4"/>
<evidence type="ECO:0000256" key="5">
    <source>
        <dbReference type="ARBA" id="ARBA00022898"/>
    </source>
</evidence>
<evidence type="ECO:0000256" key="6">
    <source>
        <dbReference type="ARBA" id="ARBA00023235"/>
    </source>
</evidence>
<evidence type="ECO:0000256" key="3">
    <source>
        <dbReference type="ARBA" id="ARBA00008981"/>
    </source>
</evidence>
<dbReference type="Gene3D" id="3.90.1150.10">
    <property type="entry name" value="Aspartate Aminotransferase, domain 1"/>
    <property type="match status" value="1"/>
</dbReference>
<dbReference type="PANTHER" id="PTHR43713:SF3">
    <property type="entry name" value="GLUTAMATE-1-SEMIALDEHYDE 2,1-AMINOMUTASE 1, CHLOROPLASTIC-RELATED"/>
    <property type="match status" value="1"/>
</dbReference>
<evidence type="ECO:0000256" key="2">
    <source>
        <dbReference type="ARBA" id="ARBA00004819"/>
    </source>
</evidence>
<sequence length="459" mass="49762">MKNNDAEKTERSILDRYHQKAQGSLLRHLKAKNNFPGGDTRSATYFNPFPLYMEKGKGSRLTDCDGNVYLDLLNNYSSLIHGHAQGDVLFKVQQQLKRGSVFGAPSEERIWHASHLSQRIPSLEWLRYCNSGTEATMFALRTARAFTGRDKIIKVDGGYHGTHDFVEVSVHAAFEKAEVTASRLNSRGVPACVLQNVLVAPFNNLAAMASVMAENEGQIAAIIVEPMLGAGGVVPAADNYLRGLRELADKYGALLIFDEVITFRLSSGGMQETENVKPDLTALGKIIGGGFAVGAFGGRREIMEVFNPENSDSISHSGTFNGNHVTMAAGLVTLELYDSAAVTLLNKMGERMRNGFSGAFTSNGIKAQVTGIGSVIGVHWTDEIIVNGGDVVRGAKKSGNLSQLLHLELLNQGIFSSSRGMYILSTPMAEEDVDSAVDTFERTLKLLIPCVAKKAPHLL</sequence>
<keyword evidence="7" id="KW-0627">Porphyrin biosynthesis</keyword>
<comment type="pathway">
    <text evidence="2">Porphyrin-containing compound metabolism; protoporphyrin-IX biosynthesis; 5-aminolevulinate from L-glutamyl-tRNA(Glu): step 2/2.</text>
</comment>
<gene>
    <name evidence="8" type="ORF">METZ01_LOCUS55568</name>
</gene>
<dbReference type="InterPro" id="IPR015422">
    <property type="entry name" value="PyrdxlP-dep_Trfase_small"/>
</dbReference>
<dbReference type="GO" id="GO:0006779">
    <property type="term" value="P:porphyrin-containing compound biosynthetic process"/>
    <property type="evidence" value="ECO:0007669"/>
    <property type="project" value="UniProtKB-KW"/>
</dbReference>
<dbReference type="InterPro" id="IPR015421">
    <property type="entry name" value="PyrdxlP-dep_Trfase_major"/>
</dbReference>
<keyword evidence="5" id="KW-0663">Pyridoxal phosphate</keyword>
<dbReference type="SUPFAM" id="SSF53383">
    <property type="entry name" value="PLP-dependent transferases"/>
    <property type="match status" value="1"/>
</dbReference>
<dbReference type="PANTHER" id="PTHR43713">
    <property type="entry name" value="GLUTAMATE-1-SEMIALDEHYDE 2,1-AMINOMUTASE"/>
    <property type="match status" value="1"/>
</dbReference>
<organism evidence="8">
    <name type="scientific">marine metagenome</name>
    <dbReference type="NCBI Taxonomy" id="408172"/>
    <lineage>
        <taxon>unclassified sequences</taxon>
        <taxon>metagenomes</taxon>
        <taxon>ecological metagenomes</taxon>
    </lineage>
</organism>
<dbReference type="InterPro" id="IPR015424">
    <property type="entry name" value="PyrdxlP-dep_Trfase"/>
</dbReference>
<reference evidence="8" key="1">
    <citation type="submission" date="2018-05" db="EMBL/GenBank/DDBJ databases">
        <authorList>
            <person name="Lanie J.A."/>
            <person name="Ng W.-L."/>
            <person name="Kazmierczak K.M."/>
            <person name="Andrzejewski T.M."/>
            <person name="Davidsen T.M."/>
            <person name="Wayne K.J."/>
            <person name="Tettelin H."/>
            <person name="Glass J.I."/>
            <person name="Rusch D."/>
            <person name="Podicherti R."/>
            <person name="Tsui H.-C.T."/>
            <person name="Winkler M.E."/>
        </authorList>
    </citation>
    <scope>NUCLEOTIDE SEQUENCE</scope>
</reference>
<dbReference type="CDD" id="cd00610">
    <property type="entry name" value="OAT_like"/>
    <property type="match status" value="1"/>
</dbReference>